<evidence type="ECO:0000256" key="1">
    <source>
        <dbReference type="SAM" id="Coils"/>
    </source>
</evidence>
<dbReference type="VEuPathDB" id="TrichDB:TVAGG3_0978780"/>
<protein>
    <submittedName>
        <fullName evidence="2">Uncharacterized protein</fullName>
    </submittedName>
</protein>
<evidence type="ECO:0000313" key="3">
    <source>
        <dbReference type="Proteomes" id="UP000001542"/>
    </source>
</evidence>
<proteinExistence type="predicted"/>
<keyword evidence="1" id="KW-0175">Coiled coil</keyword>
<dbReference type="RefSeq" id="XP_001329110.1">
    <property type="nucleotide sequence ID" value="XM_001329075.1"/>
</dbReference>
<dbReference type="InParanoid" id="A2DRU0"/>
<feature type="coiled-coil region" evidence="1">
    <location>
        <begin position="7"/>
        <end position="55"/>
    </location>
</feature>
<accession>A2DRU0</accession>
<sequence>MDSFKKANEQTLELSSAKKRLAELKKENSDLLDQIEDLEDQIVNQKSNNQFLMNDLTICSSSADSISVAPQLLDPSKDEVTELLQEHQILLMNRQKTTAVKEQTMDENYKKILPNLEQDYLNLLQEEAMYNKKLNNSYYKRHEWNILQKTTSKHVAFLNEQQKDRQRENVQMNQLLTKAKKAYDELLNRKDVILDDQRNQLAKTIRAKQNQITQLEGKIASVLKSIFLIKQNTDRAESQKRFNDLDEKRKADWSAEKQNLQSQLSEAKKRLADVRKEHMTRTKGNMEQIKELNDTLSKSDQDTYGYILRCYSGKEIDPSVVNDQSISKMWEQINQPRQELAILMKENAQKERKLAKMRKSLNVQIQQFRETELRNAKEAAESEEQFNKLEAKLLQKIKATKIMIAQNKFKSGKV</sequence>
<gene>
    <name evidence="2" type="ORF">TVAG_150380</name>
</gene>
<organism evidence="2 3">
    <name type="scientific">Trichomonas vaginalis (strain ATCC PRA-98 / G3)</name>
    <dbReference type="NCBI Taxonomy" id="412133"/>
    <lineage>
        <taxon>Eukaryota</taxon>
        <taxon>Metamonada</taxon>
        <taxon>Parabasalia</taxon>
        <taxon>Trichomonadida</taxon>
        <taxon>Trichomonadidae</taxon>
        <taxon>Trichomonas</taxon>
    </lineage>
</organism>
<dbReference type="SMR" id="A2DRU0"/>
<evidence type="ECO:0000313" key="2">
    <source>
        <dbReference type="EMBL" id="EAY16887.1"/>
    </source>
</evidence>
<dbReference type="EMBL" id="DS113237">
    <property type="protein sequence ID" value="EAY16887.1"/>
    <property type="molecule type" value="Genomic_DNA"/>
</dbReference>
<dbReference type="VEuPathDB" id="TrichDB:TVAG_150380"/>
<feature type="coiled-coil region" evidence="1">
    <location>
        <begin position="250"/>
        <end position="277"/>
    </location>
</feature>
<name>A2DRU0_TRIV3</name>
<keyword evidence="3" id="KW-1185">Reference proteome</keyword>
<dbReference type="AlphaFoldDB" id="A2DRU0"/>
<reference evidence="2" key="1">
    <citation type="submission" date="2006-10" db="EMBL/GenBank/DDBJ databases">
        <authorList>
            <person name="Amadeo P."/>
            <person name="Zhao Q."/>
            <person name="Wortman J."/>
            <person name="Fraser-Liggett C."/>
            <person name="Carlton J."/>
        </authorList>
    </citation>
    <scope>NUCLEOTIDE SEQUENCE</scope>
    <source>
        <strain evidence="2">G3</strain>
    </source>
</reference>
<dbReference type="Proteomes" id="UP000001542">
    <property type="component" value="Unassembled WGS sequence"/>
</dbReference>
<dbReference type="KEGG" id="tva:4774899"/>
<feature type="coiled-coil region" evidence="1">
    <location>
        <begin position="340"/>
        <end position="399"/>
    </location>
</feature>
<reference evidence="2" key="2">
    <citation type="journal article" date="2007" name="Science">
        <title>Draft genome sequence of the sexually transmitted pathogen Trichomonas vaginalis.</title>
        <authorList>
            <person name="Carlton J.M."/>
            <person name="Hirt R.P."/>
            <person name="Silva J.C."/>
            <person name="Delcher A.L."/>
            <person name="Schatz M."/>
            <person name="Zhao Q."/>
            <person name="Wortman J.R."/>
            <person name="Bidwell S.L."/>
            <person name="Alsmark U.C.M."/>
            <person name="Besteiro S."/>
            <person name="Sicheritz-Ponten T."/>
            <person name="Noel C.J."/>
            <person name="Dacks J.B."/>
            <person name="Foster P.G."/>
            <person name="Simillion C."/>
            <person name="Van de Peer Y."/>
            <person name="Miranda-Saavedra D."/>
            <person name="Barton G.J."/>
            <person name="Westrop G.D."/>
            <person name="Mueller S."/>
            <person name="Dessi D."/>
            <person name="Fiori P.L."/>
            <person name="Ren Q."/>
            <person name="Paulsen I."/>
            <person name="Zhang H."/>
            <person name="Bastida-Corcuera F.D."/>
            <person name="Simoes-Barbosa A."/>
            <person name="Brown M.T."/>
            <person name="Hayes R.D."/>
            <person name="Mukherjee M."/>
            <person name="Okumura C.Y."/>
            <person name="Schneider R."/>
            <person name="Smith A.J."/>
            <person name="Vanacova S."/>
            <person name="Villalvazo M."/>
            <person name="Haas B.J."/>
            <person name="Pertea M."/>
            <person name="Feldblyum T.V."/>
            <person name="Utterback T.R."/>
            <person name="Shu C.L."/>
            <person name="Osoegawa K."/>
            <person name="de Jong P.J."/>
            <person name="Hrdy I."/>
            <person name="Horvathova L."/>
            <person name="Zubacova Z."/>
            <person name="Dolezal P."/>
            <person name="Malik S.B."/>
            <person name="Logsdon J.M. Jr."/>
            <person name="Henze K."/>
            <person name="Gupta A."/>
            <person name="Wang C.C."/>
            <person name="Dunne R.L."/>
            <person name="Upcroft J.A."/>
            <person name="Upcroft P."/>
            <person name="White O."/>
            <person name="Salzberg S.L."/>
            <person name="Tang P."/>
            <person name="Chiu C.-H."/>
            <person name="Lee Y.-S."/>
            <person name="Embley T.M."/>
            <person name="Coombs G.H."/>
            <person name="Mottram J.C."/>
            <person name="Tachezy J."/>
            <person name="Fraser-Liggett C.M."/>
            <person name="Johnson P.J."/>
        </authorList>
    </citation>
    <scope>NUCLEOTIDE SEQUENCE [LARGE SCALE GENOMIC DNA]</scope>
    <source>
        <strain evidence="2">G3</strain>
    </source>
</reference>
<feature type="coiled-coil region" evidence="1">
    <location>
        <begin position="158"/>
        <end position="218"/>
    </location>
</feature>